<evidence type="ECO:0000256" key="2">
    <source>
        <dbReference type="ARBA" id="ARBA00022741"/>
    </source>
</evidence>
<protein>
    <submittedName>
        <fullName evidence="7">Uncharacterized protein</fullName>
    </submittedName>
</protein>
<evidence type="ECO:0000256" key="4">
    <source>
        <dbReference type="ARBA" id="ARBA00023054"/>
    </source>
</evidence>
<feature type="coiled-coil region" evidence="6">
    <location>
        <begin position="205"/>
        <end position="253"/>
    </location>
</feature>
<gene>
    <name evidence="7" type="ORF">KSP40_PGU005061</name>
</gene>
<proteinExistence type="predicted"/>
<evidence type="ECO:0000256" key="1">
    <source>
        <dbReference type="ARBA" id="ARBA00022701"/>
    </source>
</evidence>
<name>A0ABR2MJI9_9ASPA</name>
<evidence type="ECO:0000256" key="6">
    <source>
        <dbReference type="SAM" id="Coils"/>
    </source>
</evidence>
<keyword evidence="2" id="KW-0547">Nucleotide-binding</keyword>
<evidence type="ECO:0000313" key="8">
    <source>
        <dbReference type="Proteomes" id="UP001412067"/>
    </source>
</evidence>
<dbReference type="EMBL" id="JBBWWR010000007">
    <property type="protein sequence ID" value="KAK8964302.1"/>
    <property type="molecule type" value="Genomic_DNA"/>
</dbReference>
<keyword evidence="3" id="KW-0067">ATP-binding</keyword>
<evidence type="ECO:0000313" key="7">
    <source>
        <dbReference type="EMBL" id="KAK8964302.1"/>
    </source>
</evidence>
<dbReference type="Proteomes" id="UP001412067">
    <property type="component" value="Unassembled WGS sequence"/>
</dbReference>
<evidence type="ECO:0000256" key="5">
    <source>
        <dbReference type="ARBA" id="ARBA00023175"/>
    </source>
</evidence>
<sequence length="261" mass="29365">MLPSTEPFVPFVIHPSVNFSDDLASSSCCLLPLFYLMVLSIIPMCFRSTSGSHHYRLTPAATSVDPLKELNDMAFQVKSELVTPNVTSLISTKSEKGSGKSRGSGSPFKCIGLGLAQQVNTEKDEELTSSRYKIEELEALAACRQKQIFSLNIRLAAAESMTHDVLRDLLCIKFEMTSYADKEWGKLKKQVDDFVVERQSLIEEINQRHKELIAAQIRLEKLQEQRNLLSVENELLKADNVKYKNIVLELEEELGKTLQPA</sequence>
<reference evidence="7 8" key="1">
    <citation type="journal article" date="2022" name="Nat. Plants">
        <title>Genomes of leafy and leafless Platanthera orchids illuminate the evolution of mycoheterotrophy.</title>
        <authorList>
            <person name="Li M.H."/>
            <person name="Liu K.W."/>
            <person name="Li Z."/>
            <person name="Lu H.C."/>
            <person name="Ye Q.L."/>
            <person name="Zhang D."/>
            <person name="Wang J.Y."/>
            <person name="Li Y.F."/>
            <person name="Zhong Z.M."/>
            <person name="Liu X."/>
            <person name="Yu X."/>
            <person name="Liu D.K."/>
            <person name="Tu X.D."/>
            <person name="Liu B."/>
            <person name="Hao Y."/>
            <person name="Liao X.Y."/>
            <person name="Jiang Y.T."/>
            <person name="Sun W.H."/>
            <person name="Chen J."/>
            <person name="Chen Y.Q."/>
            <person name="Ai Y."/>
            <person name="Zhai J.W."/>
            <person name="Wu S.S."/>
            <person name="Zhou Z."/>
            <person name="Hsiao Y.Y."/>
            <person name="Wu W.L."/>
            <person name="Chen Y.Y."/>
            <person name="Lin Y.F."/>
            <person name="Hsu J.L."/>
            <person name="Li C.Y."/>
            <person name="Wang Z.W."/>
            <person name="Zhao X."/>
            <person name="Zhong W.Y."/>
            <person name="Ma X.K."/>
            <person name="Ma L."/>
            <person name="Huang J."/>
            <person name="Chen G.Z."/>
            <person name="Huang M.Z."/>
            <person name="Huang L."/>
            <person name="Peng D.H."/>
            <person name="Luo Y.B."/>
            <person name="Zou S.Q."/>
            <person name="Chen S.P."/>
            <person name="Lan S."/>
            <person name="Tsai W.C."/>
            <person name="Van de Peer Y."/>
            <person name="Liu Z.J."/>
        </authorList>
    </citation>
    <scope>NUCLEOTIDE SEQUENCE [LARGE SCALE GENOMIC DNA]</scope>
    <source>
        <strain evidence="7">Lor288</strain>
    </source>
</reference>
<keyword evidence="1" id="KW-0493">Microtubule</keyword>
<dbReference type="PANTHER" id="PTHR37739">
    <property type="entry name" value="KINESIN-LIKE PROTEIN KIN-12D"/>
    <property type="match status" value="1"/>
</dbReference>
<organism evidence="7 8">
    <name type="scientific">Platanthera guangdongensis</name>
    <dbReference type="NCBI Taxonomy" id="2320717"/>
    <lineage>
        <taxon>Eukaryota</taxon>
        <taxon>Viridiplantae</taxon>
        <taxon>Streptophyta</taxon>
        <taxon>Embryophyta</taxon>
        <taxon>Tracheophyta</taxon>
        <taxon>Spermatophyta</taxon>
        <taxon>Magnoliopsida</taxon>
        <taxon>Liliopsida</taxon>
        <taxon>Asparagales</taxon>
        <taxon>Orchidaceae</taxon>
        <taxon>Orchidoideae</taxon>
        <taxon>Orchideae</taxon>
        <taxon>Orchidinae</taxon>
        <taxon>Platanthera</taxon>
    </lineage>
</organism>
<dbReference type="InterPro" id="IPR044986">
    <property type="entry name" value="KIF15/KIN-12"/>
</dbReference>
<accession>A0ABR2MJI9</accession>
<keyword evidence="4 6" id="KW-0175">Coiled coil</keyword>
<evidence type="ECO:0000256" key="3">
    <source>
        <dbReference type="ARBA" id="ARBA00022840"/>
    </source>
</evidence>
<keyword evidence="5" id="KW-0505">Motor protein</keyword>
<keyword evidence="8" id="KW-1185">Reference proteome</keyword>
<dbReference type="PANTHER" id="PTHR37739:SF8">
    <property type="entry name" value="KINESIN-LIKE PROTEIN KIN-12D"/>
    <property type="match status" value="1"/>
</dbReference>
<comment type="caution">
    <text evidence="7">The sequence shown here is derived from an EMBL/GenBank/DDBJ whole genome shotgun (WGS) entry which is preliminary data.</text>
</comment>